<organism evidence="2 3">
    <name type="scientific">Pinctada imbricata</name>
    <name type="common">Atlantic pearl-oyster</name>
    <name type="synonym">Pinctada martensii</name>
    <dbReference type="NCBI Taxonomy" id="66713"/>
    <lineage>
        <taxon>Eukaryota</taxon>
        <taxon>Metazoa</taxon>
        <taxon>Spiralia</taxon>
        <taxon>Lophotrochozoa</taxon>
        <taxon>Mollusca</taxon>
        <taxon>Bivalvia</taxon>
        <taxon>Autobranchia</taxon>
        <taxon>Pteriomorphia</taxon>
        <taxon>Pterioida</taxon>
        <taxon>Pterioidea</taxon>
        <taxon>Pteriidae</taxon>
        <taxon>Pinctada</taxon>
    </lineage>
</organism>
<evidence type="ECO:0000313" key="2">
    <source>
        <dbReference type="EMBL" id="KAK3084855.1"/>
    </source>
</evidence>
<feature type="region of interest" description="Disordered" evidence="1">
    <location>
        <begin position="1"/>
        <end position="31"/>
    </location>
</feature>
<evidence type="ECO:0000313" key="3">
    <source>
        <dbReference type="Proteomes" id="UP001186944"/>
    </source>
</evidence>
<dbReference type="AlphaFoldDB" id="A0AA88XP55"/>
<proteinExistence type="predicted"/>
<feature type="compositionally biased region" description="Basic residues" evidence="1">
    <location>
        <begin position="15"/>
        <end position="24"/>
    </location>
</feature>
<name>A0AA88XP55_PINIB</name>
<keyword evidence="3" id="KW-1185">Reference proteome</keyword>
<evidence type="ECO:0000256" key="1">
    <source>
        <dbReference type="SAM" id="MobiDB-lite"/>
    </source>
</evidence>
<feature type="compositionally biased region" description="Basic and acidic residues" evidence="1">
    <location>
        <begin position="1"/>
        <end position="14"/>
    </location>
</feature>
<protein>
    <submittedName>
        <fullName evidence="2">Uncharacterized protein</fullName>
    </submittedName>
</protein>
<sequence>MSDNSESKTNESGKARKSVVKKGKSTVAKKQMASDSLIISIDDWMTTRRRPVVQLRGL</sequence>
<comment type="caution">
    <text evidence="2">The sequence shown here is derived from an EMBL/GenBank/DDBJ whole genome shotgun (WGS) entry which is preliminary data.</text>
</comment>
<gene>
    <name evidence="2" type="ORF">FSP39_020242</name>
</gene>
<dbReference type="EMBL" id="VSWD01000013">
    <property type="protein sequence ID" value="KAK3084855.1"/>
    <property type="molecule type" value="Genomic_DNA"/>
</dbReference>
<accession>A0AA88XP55</accession>
<dbReference type="Proteomes" id="UP001186944">
    <property type="component" value="Unassembled WGS sequence"/>
</dbReference>
<reference evidence="2" key="1">
    <citation type="submission" date="2019-08" db="EMBL/GenBank/DDBJ databases">
        <title>The improved chromosome-level genome for the pearl oyster Pinctada fucata martensii using PacBio sequencing and Hi-C.</title>
        <authorList>
            <person name="Zheng Z."/>
        </authorList>
    </citation>
    <scope>NUCLEOTIDE SEQUENCE</scope>
    <source>
        <strain evidence="2">ZZ-2019</strain>
        <tissue evidence="2">Adductor muscle</tissue>
    </source>
</reference>